<dbReference type="Proteomes" id="UP000001861">
    <property type="component" value="Unassembled WGS sequence"/>
</dbReference>
<dbReference type="Pfam" id="PF13430">
    <property type="entry name" value="DUF4112"/>
    <property type="match status" value="1"/>
</dbReference>
<dbReference type="RefSeq" id="XP_002911420.1">
    <property type="nucleotide sequence ID" value="XM_002911374.1"/>
</dbReference>
<feature type="compositionally biased region" description="Polar residues" evidence="1">
    <location>
        <begin position="10"/>
        <end position="24"/>
    </location>
</feature>
<keyword evidence="4" id="KW-1185">Reference proteome</keyword>
<keyword evidence="2" id="KW-1133">Transmembrane helix</keyword>
<feature type="transmembrane region" description="Helical" evidence="2">
    <location>
        <begin position="109"/>
        <end position="128"/>
    </location>
</feature>
<dbReference type="InParanoid" id="D6RM28"/>
<dbReference type="AlphaFoldDB" id="D6RM28"/>
<organism evidence="3 4">
    <name type="scientific">Coprinopsis cinerea (strain Okayama-7 / 130 / ATCC MYA-4618 / FGSC 9003)</name>
    <name type="common">Inky cap fungus</name>
    <name type="synonym">Hormographiella aspergillata</name>
    <dbReference type="NCBI Taxonomy" id="240176"/>
    <lineage>
        <taxon>Eukaryota</taxon>
        <taxon>Fungi</taxon>
        <taxon>Dikarya</taxon>
        <taxon>Basidiomycota</taxon>
        <taxon>Agaricomycotina</taxon>
        <taxon>Agaricomycetes</taxon>
        <taxon>Agaricomycetidae</taxon>
        <taxon>Agaricales</taxon>
        <taxon>Agaricineae</taxon>
        <taxon>Psathyrellaceae</taxon>
        <taxon>Coprinopsis</taxon>
    </lineage>
</organism>
<gene>
    <name evidence="3" type="ORF">CC1G_14417</name>
</gene>
<dbReference type="eggNOG" id="ENOG502S45T">
    <property type="taxonomic scope" value="Eukaryota"/>
</dbReference>
<dbReference type="KEGG" id="cci:CC1G_14417"/>
<dbReference type="OrthoDB" id="2103474at2759"/>
<dbReference type="PANTHER" id="PTHR35519:SF2">
    <property type="entry name" value="PH DOMAIN PROTEIN"/>
    <property type="match status" value="1"/>
</dbReference>
<evidence type="ECO:0000313" key="3">
    <source>
        <dbReference type="EMBL" id="EFI27926.1"/>
    </source>
</evidence>
<name>D6RM28_COPC7</name>
<comment type="caution">
    <text evidence="3">The sequence shown here is derived from an EMBL/GenBank/DDBJ whole genome shotgun (WGS) entry which is preliminary data.</text>
</comment>
<reference evidence="3 4" key="1">
    <citation type="journal article" date="2010" name="Proc. Natl. Acad. Sci. U.S.A.">
        <title>Insights into evolution of multicellular fungi from the assembled chromosomes of the mushroom Coprinopsis cinerea (Coprinus cinereus).</title>
        <authorList>
            <person name="Stajich J.E."/>
            <person name="Wilke S.K."/>
            <person name="Ahren D."/>
            <person name="Au C.H."/>
            <person name="Birren B.W."/>
            <person name="Borodovsky M."/>
            <person name="Burns C."/>
            <person name="Canback B."/>
            <person name="Casselton L.A."/>
            <person name="Cheng C.K."/>
            <person name="Deng J."/>
            <person name="Dietrich F.S."/>
            <person name="Fargo D.C."/>
            <person name="Farman M.L."/>
            <person name="Gathman A.C."/>
            <person name="Goldberg J."/>
            <person name="Guigo R."/>
            <person name="Hoegger P.J."/>
            <person name="Hooker J.B."/>
            <person name="Huggins A."/>
            <person name="James T.Y."/>
            <person name="Kamada T."/>
            <person name="Kilaru S."/>
            <person name="Kodira C."/>
            <person name="Kues U."/>
            <person name="Kupfer D."/>
            <person name="Kwan H.S."/>
            <person name="Lomsadze A."/>
            <person name="Li W."/>
            <person name="Lilly W.W."/>
            <person name="Ma L.J."/>
            <person name="Mackey A.J."/>
            <person name="Manning G."/>
            <person name="Martin F."/>
            <person name="Muraguchi H."/>
            <person name="Natvig D.O."/>
            <person name="Palmerini H."/>
            <person name="Ramesh M.A."/>
            <person name="Rehmeyer C.J."/>
            <person name="Roe B.A."/>
            <person name="Shenoy N."/>
            <person name="Stanke M."/>
            <person name="Ter-Hovhannisyan V."/>
            <person name="Tunlid A."/>
            <person name="Velagapudi R."/>
            <person name="Vision T.J."/>
            <person name="Zeng Q."/>
            <person name="Zolan M.E."/>
            <person name="Pukkila P.J."/>
        </authorList>
    </citation>
    <scope>NUCLEOTIDE SEQUENCE [LARGE SCALE GENOMIC DNA]</scope>
    <source>
        <strain evidence="4">Okayama-7 / 130 / ATCC MYA-4618 / FGSC 9003</strain>
    </source>
</reference>
<keyword evidence="2" id="KW-0812">Transmembrane</keyword>
<dbReference type="HOGENOM" id="CLU_1124468_0_0_1"/>
<feature type="region of interest" description="Disordered" evidence="1">
    <location>
        <begin position="1"/>
        <end position="30"/>
    </location>
</feature>
<proteinExistence type="predicted"/>
<dbReference type="VEuPathDB" id="FungiDB:CC1G_14417"/>
<evidence type="ECO:0000313" key="4">
    <source>
        <dbReference type="Proteomes" id="UP000001861"/>
    </source>
</evidence>
<feature type="region of interest" description="Disordered" evidence="1">
    <location>
        <begin position="205"/>
        <end position="247"/>
    </location>
</feature>
<feature type="compositionally biased region" description="Low complexity" evidence="1">
    <location>
        <begin position="238"/>
        <end position="247"/>
    </location>
</feature>
<dbReference type="EMBL" id="AACS02000004">
    <property type="protein sequence ID" value="EFI27926.1"/>
    <property type="molecule type" value="Genomic_DNA"/>
</dbReference>
<dbReference type="PANTHER" id="PTHR35519">
    <property type="entry name" value="MEMBRANE PROTEINS"/>
    <property type="match status" value="1"/>
</dbReference>
<keyword evidence="2" id="KW-0472">Membrane</keyword>
<feature type="transmembrane region" description="Helical" evidence="2">
    <location>
        <begin position="62"/>
        <end position="88"/>
    </location>
</feature>
<evidence type="ECO:0000256" key="1">
    <source>
        <dbReference type="SAM" id="MobiDB-lite"/>
    </source>
</evidence>
<evidence type="ECO:0008006" key="5">
    <source>
        <dbReference type="Google" id="ProtNLM"/>
    </source>
</evidence>
<accession>D6RM28</accession>
<dbReference type="GeneID" id="9378344"/>
<evidence type="ECO:0000256" key="2">
    <source>
        <dbReference type="SAM" id="Phobius"/>
    </source>
</evidence>
<sequence>MNEGVRNAERQASSFDTRQAPTDTTQRELPPGLSARDAAILRSVKRRAHYLDKGFNLCGLRFGWTFIINLVPVVGDAIAALLNYSLVVRKARKADLPPWLLSRMMANNAVSFAVGFIPFVGDVLLAVFKANSRNAALLEEFLRIRGEEYLKLHPELLMEQANGKQKKGSGWFGWARKAPLSESDRQQIKPGSGMKPGEVVQEVSVVPPAEEQATASHKNGSKGRFLSVIRKEKPPPASSTTASTSAV</sequence>
<dbReference type="InterPro" id="IPR025187">
    <property type="entry name" value="DUF4112"/>
</dbReference>
<protein>
    <recommendedName>
        <fullName evidence="5">DUF4112 domain-containing protein</fullName>
    </recommendedName>
</protein>